<protein>
    <submittedName>
        <fullName evidence="2">Cell wall assembly/cell proliferation coordinating protein, KNR4-like protein</fullName>
    </submittedName>
</protein>
<dbReference type="SUPFAM" id="SSF160631">
    <property type="entry name" value="SMI1/KNR4-like"/>
    <property type="match status" value="1"/>
</dbReference>
<feature type="domain" description="Knr4/Smi1-like" evidence="1">
    <location>
        <begin position="16"/>
        <end position="144"/>
    </location>
</feature>
<proteinExistence type="predicted"/>
<dbReference type="KEGG" id="gmc:GY4MC1_2384"/>
<dbReference type="InterPro" id="IPR011989">
    <property type="entry name" value="ARM-like"/>
</dbReference>
<gene>
    <name evidence="2" type="ORF">GY4MC1_2384</name>
</gene>
<dbReference type="SUPFAM" id="SSF48371">
    <property type="entry name" value="ARM repeat"/>
    <property type="match status" value="1"/>
</dbReference>
<dbReference type="EMBL" id="CP002293">
    <property type="protein sequence ID" value="ADP75098.1"/>
    <property type="molecule type" value="Genomic_DNA"/>
</dbReference>
<dbReference type="InterPro" id="IPR016024">
    <property type="entry name" value="ARM-type_fold"/>
</dbReference>
<accession>A0A7U4DLA6</accession>
<dbReference type="Gene3D" id="1.25.10.10">
    <property type="entry name" value="Leucine-rich Repeat Variant"/>
    <property type="match status" value="1"/>
</dbReference>
<dbReference type="Gene3D" id="3.40.1580.10">
    <property type="entry name" value="SMI1/KNR4-like"/>
    <property type="match status" value="1"/>
</dbReference>
<sequence>MTIWANLESDIYKLPPLRESDIKKAENLFNVKLPKSYLDILKIQNGGSIVFNAHPSPKPTSWSDHSVNVDFIMGIGENNGILETPYYIEEWQMPEGLILISGQGHSWIAFDYRNTVENPPIVYIDNETEEIFQIADSFESFLENLYVEEREEEIEFGEFDEIEISKESTMRAIYNNDIDGIITSVDLMSQEVKAEDLKWFSSVLLQLSKHPNDDVRRSVAEATNFLADSLERNTVKKLIEIFNQDNSEDVRYFANTISNQIS</sequence>
<dbReference type="InterPro" id="IPR018958">
    <property type="entry name" value="Knr4/Smi1-like_dom"/>
</dbReference>
<organism evidence="2">
    <name type="scientific">Geobacillus sp. (strain Y4.1MC1)</name>
    <dbReference type="NCBI Taxonomy" id="581103"/>
    <lineage>
        <taxon>Bacteria</taxon>
        <taxon>Bacillati</taxon>
        <taxon>Bacillota</taxon>
        <taxon>Bacilli</taxon>
        <taxon>Bacillales</taxon>
        <taxon>Anoxybacillaceae</taxon>
        <taxon>Geobacillus</taxon>
    </lineage>
</organism>
<name>A0A7U4DLA6_GEOS0</name>
<dbReference type="SMART" id="SM00860">
    <property type="entry name" value="SMI1_KNR4"/>
    <property type="match status" value="1"/>
</dbReference>
<dbReference type="Pfam" id="PF14568">
    <property type="entry name" value="SUKH_6"/>
    <property type="match status" value="1"/>
</dbReference>
<dbReference type="InterPro" id="IPR037883">
    <property type="entry name" value="Knr4/Smi1-like_sf"/>
</dbReference>
<reference evidence="2" key="1">
    <citation type="submission" date="2010-10" db="EMBL/GenBank/DDBJ databases">
        <title>Complete sequence of chromosome of Geobacillus sp. Y4.1MC1.</title>
        <authorList>
            <consortium name="US DOE Joint Genome Institute"/>
            <person name="Lucas S."/>
            <person name="Copeland A."/>
            <person name="Lapidus A."/>
            <person name="Cheng J.-F."/>
            <person name="Bruce D."/>
            <person name="Goodwin L."/>
            <person name="Pitluck S."/>
            <person name="Chertkov O."/>
            <person name="Zhang X."/>
            <person name="Detter J.C."/>
            <person name="Han C."/>
            <person name="Tapia R."/>
            <person name="Land M."/>
            <person name="Hauser L."/>
            <person name="Jeffries C."/>
            <person name="Kyrpides N."/>
            <person name="Ivanova N."/>
            <person name="Ovchinnikova G."/>
            <person name="Brumm P."/>
            <person name="Mead D."/>
            <person name="Woyke T."/>
        </authorList>
    </citation>
    <scope>NUCLEOTIDE SEQUENCE [LARGE SCALE GENOMIC DNA]</scope>
    <source>
        <strain evidence="2">Y4.1MC1</strain>
    </source>
</reference>
<evidence type="ECO:0000259" key="1">
    <source>
        <dbReference type="SMART" id="SM00860"/>
    </source>
</evidence>
<dbReference type="AlphaFoldDB" id="A0A7U4DLA6"/>
<evidence type="ECO:0000313" key="2">
    <source>
        <dbReference type="EMBL" id="ADP75098.1"/>
    </source>
</evidence>